<evidence type="ECO:0000256" key="6">
    <source>
        <dbReference type="PIRSR" id="PIRSR004846-1"/>
    </source>
</evidence>
<dbReference type="InterPro" id="IPR005950">
    <property type="entry name" value="ModA"/>
</dbReference>
<reference evidence="8 9" key="1">
    <citation type="submission" date="2018-05" db="EMBL/GenBank/DDBJ databases">
        <title>Acuticoccus sediminis sp. nov., isolated from deep-sea sediment of Indian Ocean.</title>
        <authorList>
            <person name="Liu X."/>
            <person name="Lai Q."/>
            <person name="Du Y."/>
            <person name="Sun F."/>
            <person name="Zhang X."/>
            <person name="Wang S."/>
            <person name="Shao Z."/>
        </authorList>
    </citation>
    <scope>NUCLEOTIDE SEQUENCE [LARGE SCALE GENOMIC DNA]</scope>
    <source>
        <strain evidence="8 9">PTG4-2</strain>
    </source>
</reference>
<evidence type="ECO:0000256" key="1">
    <source>
        <dbReference type="ARBA" id="ARBA00009175"/>
    </source>
</evidence>
<feature type="binding site" evidence="6">
    <location>
        <position position="66"/>
    </location>
    <ligand>
        <name>molybdate</name>
        <dbReference type="ChEBI" id="CHEBI:36264"/>
    </ligand>
</feature>
<comment type="caution">
    <text evidence="8">The sequence shown here is derived from an EMBL/GenBank/DDBJ whole genome shotgun (WGS) entry which is preliminary data.</text>
</comment>
<dbReference type="GO" id="GO:0030973">
    <property type="term" value="F:molybdate ion binding"/>
    <property type="evidence" value="ECO:0007669"/>
    <property type="project" value="InterPro"/>
</dbReference>
<name>A0A8B2NPW7_9HYPH</name>
<accession>A0A8B2NPW7</accession>
<dbReference type="CDD" id="cd13539">
    <property type="entry name" value="PBP2_AvModA"/>
    <property type="match status" value="1"/>
</dbReference>
<evidence type="ECO:0000256" key="7">
    <source>
        <dbReference type="SAM" id="SignalP"/>
    </source>
</evidence>
<proteinExistence type="inferred from homology"/>
<comment type="similarity">
    <text evidence="1">Belongs to the bacterial solute-binding protein ModA family.</text>
</comment>
<feature type="binding site" evidence="6">
    <location>
        <position position="174"/>
    </location>
    <ligand>
        <name>molybdate</name>
        <dbReference type="ChEBI" id="CHEBI:36264"/>
    </ligand>
</feature>
<evidence type="ECO:0000256" key="3">
    <source>
        <dbReference type="ARBA" id="ARBA00022723"/>
    </source>
</evidence>
<dbReference type="Gene3D" id="3.40.190.10">
    <property type="entry name" value="Periplasmic binding protein-like II"/>
    <property type="match status" value="2"/>
</dbReference>
<dbReference type="GO" id="GO:0015689">
    <property type="term" value="P:molybdate ion transport"/>
    <property type="evidence" value="ECO:0007669"/>
    <property type="project" value="InterPro"/>
</dbReference>
<keyword evidence="2 6" id="KW-0500">Molybdenum</keyword>
<keyword evidence="9" id="KW-1185">Reference proteome</keyword>
<dbReference type="Proteomes" id="UP000249590">
    <property type="component" value="Unassembled WGS sequence"/>
</dbReference>
<dbReference type="InterPro" id="IPR050682">
    <property type="entry name" value="ModA/WtpA"/>
</dbReference>
<dbReference type="NCBIfam" id="TIGR01256">
    <property type="entry name" value="modA"/>
    <property type="match status" value="1"/>
</dbReference>
<dbReference type="FunFam" id="3.40.190.10:FF:000035">
    <property type="entry name" value="Molybdate ABC transporter substrate-binding protein"/>
    <property type="match status" value="1"/>
</dbReference>
<dbReference type="PANTHER" id="PTHR30632:SF14">
    <property type="entry name" value="TUNGSTATE_MOLYBDATE_CHROMATE-BINDING PROTEIN MODA"/>
    <property type="match status" value="1"/>
</dbReference>
<dbReference type="AlphaFoldDB" id="A0A8B2NPW7"/>
<feature type="chain" id="PRO_5033000383" evidence="7">
    <location>
        <begin position="30"/>
        <end position="270"/>
    </location>
</feature>
<dbReference type="PIRSF" id="PIRSF004846">
    <property type="entry name" value="ModA"/>
    <property type="match status" value="1"/>
</dbReference>
<dbReference type="RefSeq" id="WP_111346901.1">
    <property type="nucleotide sequence ID" value="NZ_QHHQ01000003.1"/>
</dbReference>
<organism evidence="8 9">
    <name type="scientific">Acuticoccus sediminis</name>
    <dbReference type="NCBI Taxonomy" id="2184697"/>
    <lineage>
        <taxon>Bacteria</taxon>
        <taxon>Pseudomonadati</taxon>
        <taxon>Pseudomonadota</taxon>
        <taxon>Alphaproteobacteria</taxon>
        <taxon>Hyphomicrobiales</taxon>
        <taxon>Amorphaceae</taxon>
        <taxon>Acuticoccus</taxon>
    </lineage>
</organism>
<dbReference type="GO" id="GO:0046872">
    <property type="term" value="F:metal ion binding"/>
    <property type="evidence" value="ECO:0007669"/>
    <property type="project" value="UniProtKB-KW"/>
</dbReference>
<evidence type="ECO:0000256" key="5">
    <source>
        <dbReference type="ARBA" id="ARBA00062515"/>
    </source>
</evidence>
<keyword evidence="3 6" id="KW-0479">Metal-binding</keyword>
<dbReference type="PANTHER" id="PTHR30632">
    <property type="entry name" value="MOLYBDATE-BINDING PERIPLASMIC PROTEIN"/>
    <property type="match status" value="1"/>
</dbReference>
<dbReference type="Pfam" id="PF13531">
    <property type="entry name" value="SBP_bac_11"/>
    <property type="match status" value="1"/>
</dbReference>
<comment type="subunit">
    <text evidence="5">The complex is composed of two ATP-binding proteins (ModC), two transmembrane proteins (ModB) and a solute-binding protein (ModA).</text>
</comment>
<evidence type="ECO:0000256" key="2">
    <source>
        <dbReference type="ARBA" id="ARBA00022505"/>
    </source>
</evidence>
<evidence type="ECO:0000256" key="4">
    <source>
        <dbReference type="ARBA" id="ARBA00022729"/>
    </source>
</evidence>
<dbReference type="OrthoDB" id="9785015at2"/>
<gene>
    <name evidence="8" type="primary">modA</name>
    <name evidence="8" type="ORF">DLJ53_15805</name>
</gene>
<evidence type="ECO:0000313" key="8">
    <source>
        <dbReference type="EMBL" id="RAI00712.1"/>
    </source>
</evidence>
<feature type="signal peptide" evidence="7">
    <location>
        <begin position="1"/>
        <end position="29"/>
    </location>
</feature>
<evidence type="ECO:0000313" key="9">
    <source>
        <dbReference type="Proteomes" id="UP000249590"/>
    </source>
</evidence>
<dbReference type="SUPFAM" id="SSF53850">
    <property type="entry name" value="Periplasmic binding protein-like II"/>
    <property type="match status" value="1"/>
</dbReference>
<sequence length="270" mass="27428">MLALTSARAAAAALLTSALLFGAPGRAAADEVIAAVAANFTDATREIAAAFQEATGHTVSPSFASSGKLFAQISHGAPFQVFLSADTEKPERAVADGLAVAGTRFPYASGRLVLWSAASGAFDDGAAYLAAGNFAHVAIANPKTAPYGAAALEVLEKLGVATAVAAKLVTGDNITQAFQFIATGNAEAGFVAASQVIAWDGAKGTLWEIPAELYSPILQEAVLLKPGEASEAARAFLAFLSSDAAREIIARHGYGLPSGPEDVALLTAHE</sequence>
<dbReference type="EMBL" id="QHHQ01000003">
    <property type="protein sequence ID" value="RAI00712.1"/>
    <property type="molecule type" value="Genomic_DNA"/>
</dbReference>
<dbReference type="GO" id="GO:1901359">
    <property type="term" value="F:tungstate binding"/>
    <property type="evidence" value="ECO:0007669"/>
    <property type="project" value="UniProtKB-ARBA"/>
</dbReference>
<protein>
    <submittedName>
        <fullName evidence="8">Molybdate ABC transporter substrate-binding protein</fullName>
    </submittedName>
</protein>
<keyword evidence="4 7" id="KW-0732">Signal</keyword>
<dbReference type="InterPro" id="IPR044084">
    <property type="entry name" value="AvModA-like_subst-bd"/>
</dbReference>